<gene>
    <name evidence="2" type="primary">LOC142173685</name>
</gene>
<dbReference type="Proteomes" id="UP000790787">
    <property type="component" value="Chromosome 19"/>
</dbReference>
<name>A0AC58TDX8_TOBAC</name>
<proteinExistence type="predicted"/>
<reference evidence="2" key="2">
    <citation type="submission" date="2025-08" db="UniProtKB">
        <authorList>
            <consortium name="RefSeq"/>
        </authorList>
    </citation>
    <scope>IDENTIFICATION</scope>
    <source>
        <tissue evidence="2">Leaf</tissue>
    </source>
</reference>
<protein>
    <submittedName>
        <fullName evidence="2">Uncharacterized protein LOC142173685</fullName>
    </submittedName>
</protein>
<evidence type="ECO:0000313" key="1">
    <source>
        <dbReference type="Proteomes" id="UP000790787"/>
    </source>
</evidence>
<organism evidence="1 2">
    <name type="scientific">Nicotiana tabacum</name>
    <name type="common">Common tobacco</name>
    <dbReference type="NCBI Taxonomy" id="4097"/>
    <lineage>
        <taxon>Eukaryota</taxon>
        <taxon>Viridiplantae</taxon>
        <taxon>Streptophyta</taxon>
        <taxon>Embryophyta</taxon>
        <taxon>Tracheophyta</taxon>
        <taxon>Spermatophyta</taxon>
        <taxon>Magnoliopsida</taxon>
        <taxon>eudicotyledons</taxon>
        <taxon>Gunneridae</taxon>
        <taxon>Pentapetalae</taxon>
        <taxon>asterids</taxon>
        <taxon>lamiids</taxon>
        <taxon>Solanales</taxon>
        <taxon>Solanaceae</taxon>
        <taxon>Nicotianoideae</taxon>
        <taxon>Nicotianeae</taxon>
        <taxon>Nicotiana</taxon>
    </lineage>
</organism>
<evidence type="ECO:0000313" key="2">
    <source>
        <dbReference type="RefSeq" id="XP_075095405.1"/>
    </source>
</evidence>
<accession>A0AC58TDX8</accession>
<dbReference type="RefSeq" id="XP_075095405.1">
    <property type="nucleotide sequence ID" value="XM_075239304.1"/>
</dbReference>
<reference evidence="1" key="1">
    <citation type="journal article" date="2014" name="Nat. Commun.">
        <title>The tobacco genome sequence and its comparison with those of tomato and potato.</title>
        <authorList>
            <person name="Sierro N."/>
            <person name="Battey J.N."/>
            <person name="Ouadi S."/>
            <person name="Bakaher N."/>
            <person name="Bovet L."/>
            <person name="Willig A."/>
            <person name="Goepfert S."/>
            <person name="Peitsch M.C."/>
            <person name="Ivanov N.V."/>
        </authorList>
    </citation>
    <scope>NUCLEOTIDE SEQUENCE [LARGE SCALE GENOMIC DNA]</scope>
</reference>
<keyword evidence="1" id="KW-1185">Reference proteome</keyword>
<sequence>MSSTVETSFSLVYGAEALIPVEVGEPTLRFSRTNEETSNEALLVRLDVLDEHNDLAYVRMMVQKQRMKRYYNWRANFRYFKVGDLVLRKVTQSTQEVNTGKLGPIWKSPYRVLAITSKGSYELEN</sequence>